<evidence type="ECO:0000256" key="1">
    <source>
        <dbReference type="ARBA" id="ARBA00004141"/>
    </source>
</evidence>
<dbReference type="InParanoid" id="A0A7N2M0D9"/>
<evidence type="ECO:0000256" key="5">
    <source>
        <dbReference type="ARBA" id="ARBA00023136"/>
    </source>
</evidence>
<comment type="similarity">
    <text evidence="2 6">Belongs to the drug/metabolite transporter (DMT) superfamily. Plant drug/metabolite exporter (P-DME) (TC 2.A.7.4) family.</text>
</comment>
<comment type="subcellular location">
    <subcellularLocation>
        <location evidence="1 6">Membrane</location>
        <topology evidence="1 6">Multi-pass membrane protein</topology>
    </subcellularLocation>
</comment>
<keyword evidence="10" id="KW-1185">Reference proteome</keyword>
<dbReference type="InterPro" id="IPR030184">
    <property type="entry name" value="WAT1-related"/>
</dbReference>
<feature type="transmembrane region" description="Helical" evidence="6">
    <location>
        <begin position="287"/>
        <end position="306"/>
    </location>
</feature>
<dbReference type="GO" id="GO:0022857">
    <property type="term" value="F:transmembrane transporter activity"/>
    <property type="evidence" value="ECO:0007669"/>
    <property type="project" value="InterPro"/>
</dbReference>
<feature type="domain" description="EamA" evidence="8">
    <location>
        <begin position="189"/>
        <end position="306"/>
    </location>
</feature>
<keyword evidence="3 6" id="KW-0812">Transmembrane</keyword>
<evidence type="ECO:0000256" key="2">
    <source>
        <dbReference type="ARBA" id="ARBA00007635"/>
    </source>
</evidence>
<name>A0A7N2M0D9_QUELO</name>
<dbReference type="InterPro" id="IPR000620">
    <property type="entry name" value="EamA_dom"/>
</dbReference>
<evidence type="ECO:0000313" key="10">
    <source>
        <dbReference type="Proteomes" id="UP000594261"/>
    </source>
</evidence>
<evidence type="ECO:0000256" key="6">
    <source>
        <dbReference type="RuleBase" id="RU363077"/>
    </source>
</evidence>
<dbReference type="SUPFAM" id="SSF103481">
    <property type="entry name" value="Multidrug resistance efflux transporter EmrE"/>
    <property type="match status" value="2"/>
</dbReference>
<feature type="region of interest" description="Disordered" evidence="7">
    <location>
        <begin position="316"/>
        <end position="346"/>
    </location>
</feature>
<protein>
    <recommendedName>
        <fullName evidence="6">WAT1-related protein</fullName>
    </recommendedName>
</protein>
<dbReference type="EnsemblPlants" id="QL06p034720:mrna">
    <property type="protein sequence ID" value="QL06p034720:mrna"/>
    <property type="gene ID" value="QL06p034720"/>
</dbReference>
<evidence type="ECO:0000256" key="4">
    <source>
        <dbReference type="ARBA" id="ARBA00022989"/>
    </source>
</evidence>
<dbReference type="InterPro" id="IPR037185">
    <property type="entry name" value="EmrE-like"/>
</dbReference>
<proteinExistence type="inferred from homology"/>
<reference evidence="9" key="2">
    <citation type="submission" date="2021-01" db="UniProtKB">
        <authorList>
            <consortium name="EnsemblPlants"/>
        </authorList>
    </citation>
    <scope>IDENTIFICATION</scope>
</reference>
<evidence type="ECO:0000259" key="8">
    <source>
        <dbReference type="Pfam" id="PF00892"/>
    </source>
</evidence>
<evidence type="ECO:0000256" key="7">
    <source>
        <dbReference type="SAM" id="MobiDB-lite"/>
    </source>
</evidence>
<feature type="transmembrane region" description="Helical" evidence="6">
    <location>
        <begin position="61"/>
        <end position="78"/>
    </location>
</feature>
<sequence>MSVSDSMAEAGSAFANRMEVLVPERIKLHLAMIVCQLGYAGNHIIMKIALNMGISMLVLPVYRNIVALVALVPFAYFLEKRNRPPISASLLLQFFFLGLIGVTCNQGFYLLGLSNTSATFASATENSVPAITFLMASIFRMEQVHLERKDGIAKVVGTVSSVAGSLVITLYRGPTLFGSNLRWIVLQTPVLKKYPARLSSTSYTYFFSIFQFLVIAALFEKDSQVWIVHSTDEIFTIFYTGLVASAMTYAIQMYVIDKAGPVFVSVYLPLQTLLVAIIEAVALGEKFYLGGIIGAVLIVAGLYLVVWGKSEERKFDEEEPSVSENSNGESSSNASLIQPLLSTFST</sequence>
<dbReference type="GO" id="GO:0016020">
    <property type="term" value="C:membrane"/>
    <property type="evidence" value="ECO:0007669"/>
    <property type="project" value="UniProtKB-SubCell"/>
</dbReference>
<dbReference type="PANTHER" id="PTHR31218">
    <property type="entry name" value="WAT1-RELATED PROTEIN"/>
    <property type="match status" value="1"/>
</dbReference>
<dbReference type="Proteomes" id="UP000594261">
    <property type="component" value="Chromosome 6"/>
</dbReference>
<dbReference type="EMBL" id="LRBV02000006">
    <property type="status" value="NOT_ANNOTATED_CDS"/>
    <property type="molecule type" value="Genomic_DNA"/>
</dbReference>
<dbReference type="Pfam" id="PF00892">
    <property type="entry name" value="EamA"/>
    <property type="match status" value="2"/>
</dbReference>
<feature type="compositionally biased region" description="Low complexity" evidence="7">
    <location>
        <begin position="322"/>
        <end position="335"/>
    </location>
</feature>
<dbReference type="AlphaFoldDB" id="A0A7N2M0D9"/>
<dbReference type="Gramene" id="QL06p034720:mrna">
    <property type="protein sequence ID" value="QL06p034720:mrna"/>
    <property type="gene ID" value="QL06p034720"/>
</dbReference>
<feature type="transmembrane region" description="Helical" evidence="6">
    <location>
        <begin position="90"/>
        <end position="112"/>
    </location>
</feature>
<keyword evidence="4 6" id="KW-1133">Transmembrane helix</keyword>
<evidence type="ECO:0000313" key="9">
    <source>
        <dbReference type="EnsemblPlants" id="QL06p034720:mrna"/>
    </source>
</evidence>
<feature type="transmembrane region" description="Helical" evidence="6">
    <location>
        <begin position="262"/>
        <end position="281"/>
    </location>
</feature>
<feature type="transmembrane region" description="Helical" evidence="6">
    <location>
        <begin position="234"/>
        <end position="255"/>
    </location>
</feature>
<feature type="domain" description="EamA" evidence="8">
    <location>
        <begin position="30"/>
        <end position="169"/>
    </location>
</feature>
<accession>A0A7N2M0D9</accession>
<feature type="transmembrane region" description="Helical" evidence="6">
    <location>
        <begin position="202"/>
        <end position="219"/>
    </location>
</feature>
<reference evidence="9 10" key="1">
    <citation type="journal article" date="2016" name="G3 (Bethesda)">
        <title>First Draft Assembly and Annotation of the Genome of a California Endemic Oak Quercus lobata Nee (Fagaceae).</title>
        <authorList>
            <person name="Sork V.L."/>
            <person name="Fitz-Gibbon S.T."/>
            <person name="Puiu D."/>
            <person name="Crepeau M."/>
            <person name="Gugger P.F."/>
            <person name="Sherman R."/>
            <person name="Stevens K."/>
            <person name="Langley C.H."/>
            <person name="Pellegrini M."/>
            <person name="Salzberg S.L."/>
        </authorList>
    </citation>
    <scope>NUCLEOTIDE SEQUENCE [LARGE SCALE GENOMIC DNA]</scope>
    <source>
        <strain evidence="9 10">cv. SW786</strain>
    </source>
</reference>
<evidence type="ECO:0000256" key="3">
    <source>
        <dbReference type="ARBA" id="ARBA00022692"/>
    </source>
</evidence>
<keyword evidence="5 6" id="KW-0472">Membrane</keyword>
<dbReference type="OMA" id="AMAHERR"/>
<organism evidence="9 10">
    <name type="scientific">Quercus lobata</name>
    <name type="common">Valley oak</name>
    <dbReference type="NCBI Taxonomy" id="97700"/>
    <lineage>
        <taxon>Eukaryota</taxon>
        <taxon>Viridiplantae</taxon>
        <taxon>Streptophyta</taxon>
        <taxon>Embryophyta</taxon>
        <taxon>Tracheophyta</taxon>
        <taxon>Spermatophyta</taxon>
        <taxon>Magnoliopsida</taxon>
        <taxon>eudicotyledons</taxon>
        <taxon>Gunneridae</taxon>
        <taxon>Pentapetalae</taxon>
        <taxon>rosids</taxon>
        <taxon>fabids</taxon>
        <taxon>Fagales</taxon>
        <taxon>Fagaceae</taxon>
        <taxon>Quercus</taxon>
    </lineage>
</organism>